<gene>
    <name evidence="2" type="ORF">M441DRAFT_76519</name>
</gene>
<dbReference type="EMBL" id="KZ679257">
    <property type="protein sequence ID" value="PTB45415.1"/>
    <property type="molecule type" value="Genomic_DNA"/>
</dbReference>
<keyword evidence="1" id="KW-0732">Signal</keyword>
<name>A0A2T3ZKT1_TRIA4</name>
<evidence type="ECO:0008006" key="4">
    <source>
        <dbReference type="Google" id="ProtNLM"/>
    </source>
</evidence>
<accession>A0A2T3ZKT1</accession>
<organism evidence="2 3">
    <name type="scientific">Trichoderma asperellum (strain ATCC 204424 / CBS 433.97 / NBRC 101777)</name>
    <dbReference type="NCBI Taxonomy" id="1042311"/>
    <lineage>
        <taxon>Eukaryota</taxon>
        <taxon>Fungi</taxon>
        <taxon>Dikarya</taxon>
        <taxon>Ascomycota</taxon>
        <taxon>Pezizomycotina</taxon>
        <taxon>Sordariomycetes</taxon>
        <taxon>Hypocreomycetidae</taxon>
        <taxon>Hypocreales</taxon>
        <taxon>Hypocreaceae</taxon>
        <taxon>Trichoderma</taxon>
    </lineage>
</organism>
<feature type="signal peptide" evidence="1">
    <location>
        <begin position="1"/>
        <end position="25"/>
    </location>
</feature>
<feature type="chain" id="PRO_5015668229" description="Secreted protein" evidence="1">
    <location>
        <begin position="26"/>
        <end position="80"/>
    </location>
</feature>
<dbReference type="Proteomes" id="UP000240493">
    <property type="component" value="Unassembled WGS sequence"/>
</dbReference>
<evidence type="ECO:0000313" key="2">
    <source>
        <dbReference type="EMBL" id="PTB45415.1"/>
    </source>
</evidence>
<protein>
    <recommendedName>
        <fullName evidence="4">Secreted protein</fullName>
    </recommendedName>
</protein>
<evidence type="ECO:0000313" key="3">
    <source>
        <dbReference type="Proteomes" id="UP000240493"/>
    </source>
</evidence>
<dbReference type="AlphaFoldDB" id="A0A2T3ZKT1"/>
<feature type="non-terminal residue" evidence="2">
    <location>
        <position position="80"/>
    </location>
</feature>
<proteinExistence type="predicted"/>
<evidence type="ECO:0000256" key="1">
    <source>
        <dbReference type="SAM" id="SignalP"/>
    </source>
</evidence>
<sequence length="80" mass="8890">MPTFYLPRSAFSLLFLYLESGLWQSIPFHTSCTRACCGCKTLALPASHDVMLLGSYSKPCFEVFWSLSLQGGRVKIPVSP</sequence>
<keyword evidence="3" id="KW-1185">Reference proteome</keyword>
<reference evidence="2 3" key="1">
    <citation type="submission" date="2016-07" db="EMBL/GenBank/DDBJ databases">
        <title>Multiple horizontal gene transfer events from other fungi enriched the ability of initially mycotrophic Trichoderma (Ascomycota) to feed on dead plant biomass.</title>
        <authorList>
            <consortium name="DOE Joint Genome Institute"/>
            <person name="Aerts A."/>
            <person name="Atanasova L."/>
            <person name="Chenthamara K."/>
            <person name="Zhang J."/>
            <person name="Grujic M."/>
            <person name="Henrissat B."/>
            <person name="Kuo A."/>
            <person name="Salamov A."/>
            <person name="Lipzen A."/>
            <person name="Labutti K."/>
            <person name="Barry K."/>
            <person name="Miao Y."/>
            <person name="Rahimi M.J."/>
            <person name="Shen Q."/>
            <person name="Grigoriev I.V."/>
            <person name="Kubicek C.P."/>
            <person name="Druzhinina I.S."/>
        </authorList>
    </citation>
    <scope>NUCLEOTIDE SEQUENCE [LARGE SCALE GENOMIC DNA]</scope>
    <source>
        <strain evidence="2 3">CBS 433.97</strain>
    </source>
</reference>